<dbReference type="Proteomes" id="UP000789739">
    <property type="component" value="Unassembled WGS sequence"/>
</dbReference>
<evidence type="ECO:0000313" key="1">
    <source>
        <dbReference type="EMBL" id="CAG8482350.1"/>
    </source>
</evidence>
<dbReference type="AlphaFoldDB" id="A0A9N8ZDL7"/>
<dbReference type="EMBL" id="CAJVPI010000113">
    <property type="protein sequence ID" value="CAG8482350.1"/>
    <property type="molecule type" value="Genomic_DNA"/>
</dbReference>
<sequence length="63" mass="6738">MSDLRKNALSGYNLNLAKAVHTTSPGGPLHDTQKYARMGLAGFSDLIKQVSRSGFADDEGTVQ</sequence>
<organism evidence="1 2">
    <name type="scientific">Paraglomus brasilianum</name>
    <dbReference type="NCBI Taxonomy" id="144538"/>
    <lineage>
        <taxon>Eukaryota</taxon>
        <taxon>Fungi</taxon>
        <taxon>Fungi incertae sedis</taxon>
        <taxon>Mucoromycota</taxon>
        <taxon>Glomeromycotina</taxon>
        <taxon>Glomeromycetes</taxon>
        <taxon>Paraglomerales</taxon>
        <taxon>Paraglomeraceae</taxon>
        <taxon>Paraglomus</taxon>
    </lineage>
</organism>
<comment type="caution">
    <text evidence="1">The sequence shown here is derived from an EMBL/GenBank/DDBJ whole genome shotgun (WGS) entry which is preliminary data.</text>
</comment>
<keyword evidence="2" id="KW-1185">Reference proteome</keyword>
<proteinExistence type="predicted"/>
<accession>A0A9N8ZDL7</accession>
<protein>
    <submittedName>
        <fullName evidence="1">6505_t:CDS:1</fullName>
    </submittedName>
</protein>
<evidence type="ECO:0000313" key="2">
    <source>
        <dbReference type="Proteomes" id="UP000789739"/>
    </source>
</evidence>
<gene>
    <name evidence="1" type="ORF">PBRASI_LOCUS1654</name>
</gene>
<reference evidence="1" key="1">
    <citation type="submission" date="2021-06" db="EMBL/GenBank/DDBJ databases">
        <authorList>
            <person name="Kallberg Y."/>
            <person name="Tangrot J."/>
            <person name="Rosling A."/>
        </authorList>
    </citation>
    <scope>NUCLEOTIDE SEQUENCE</scope>
    <source>
        <strain evidence="1">BR232B</strain>
    </source>
</reference>
<name>A0A9N8ZDL7_9GLOM</name>